<proteinExistence type="predicted"/>
<name>A0AAV1CYF2_OLDCO</name>
<accession>A0AAV1CYF2</accession>
<evidence type="ECO:0000313" key="2">
    <source>
        <dbReference type="EMBL" id="CAI9100714.1"/>
    </source>
</evidence>
<dbReference type="SUPFAM" id="SSF55729">
    <property type="entry name" value="Acyl-CoA N-acyltransferases (Nat)"/>
    <property type="match status" value="1"/>
</dbReference>
<protein>
    <submittedName>
        <fullName evidence="2">OLC1v1037873C1</fullName>
    </submittedName>
</protein>
<dbReference type="PANTHER" id="PTHR47426">
    <property type="entry name" value="ACYL-COA N-ACYLTRANSFERASES (NAT) SUPERFAMILY PROTEIN"/>
    <property type="match status" value="1"/>
</dbReference>
<gene>
    <name evidence="2" type="ORF">OLC1_LOCUS10473</name>
</gene>
<organism evidence="2 3">
    <name type="scientific">Oldenlandia corymbosa var. corymbosa</name>
    <dbReference type="NCBI Taxonomy" id="529605"/>
    <lineage>
        <taxon>Eukaryota</taxon>
        <taxon>Viridiplantae</taxon>
        <taxon>Streptophyta</taxon>
        <taxon>Embryophyta</taxon>
        <taxon>Tracheophyta</taxon>
        <taxon>Spermatophyta</taxon>
        <taxon>Magnoliopsida</taxon>
        <taxon>eudicotyledons</taxon>
        <taxon>Gunneridae</taxon>
        <taxon>Pentapetalae</taxon>
        <taxon>asterids</taxon>
        <taxon>lamiids</taxon>
        <taxon>Gentianales</taxon>
        <taxon>Rubiaceae</taxon>
        <taxon>Rubioideae</taxon>
        <taxon>Spermacoceae</taxon>
        <taxon>Hedyotis-Oldenlandia complex</taxon>
        <taxon>Oldenlandia</taxon>
    </lineage>
</organism>
<sequence length="296" mass="33765">MSAVTLQRPGFLIKLPCCGIKTLNCKQRISYSLKISAYSGSSETWQKQLESPKGHAEASVLPQFEPLNITTPSKLQFDRLQQVEDHGLTQENRLEFGQFVAREAFLDEEFWVAAWLRAESLWEDKLHDRFADNYKRKFAEQEFNALKRRSRAKFGNRSTCVVAVKKESRDVKRTVVKSVVGTLDFSIQFLQQGEAFPGVPGTSPLFSSKDTKTCNRYGYIANLCVAKSARRLGIASNMLLFAIRSAKRSGAKQVFVHVYRDNTAAKQLYYKMGFEDVEPVAFDKPDEQIHLLRFEL</sequence>
<dbReference type="EMBL" id="OX459120">
    <property type="protein sequence ID" value="CAI9100714.1"/>
    <property type="molecule type" value="Genomic_DNA"/>
</dbReference>
<dbReference type="PANTHER" id="PTHR47426:SF3">
    <property type="entry name" value="GCN5-RELATED N-ACETYLTRANSFERASE 6, CHLOROPLASTIC"/>
    <property type="match status" value="1"/>
</dbReference>
<dbReference type="GO" id="GO:0016747">
    <property type="term" value="F:acyltransferase activity, transferring groups other than amino-acyl groups"/>
    <property type="evidence" value="ECO:0007669"/>
    <property type="project" value="InterPro"/>
</dbReference>
<dbReference type="Gene3D" id="3.40.630.30">
    <property type="match status" value="1"/>
</dbReference>
<feature type="domain" description="N-acetyltransferase" evidence="1">
    <location>
        <begin position="214"/>
        <end position="295"/>
    </location>
</feature>
<dbReference type="CDD" id="cd04301">
    <property type="entry name" value="NAT_SF"/>
    <property type="match status" value="1"/>
</dbReference>
<keyword evidence="3" id="KW-1185">Reference proteome</keyword>
<reference evidence="2" key="1">
    <citation type="submission" date="2023-03" db="EMBL/GenBank/DDBJ databases">
        <authorList>
            <person name="Julca I."/>
        </authorList>
    </citation>
    <scope>NUCLEOTIDE SEQUENCE</scope>
</reference>
<evidence type="ECO:0000259" key="1">
    <source>
        <dbReference type="PROSITE" id="PS51186"/>
    </source>
</evidence>
<dbReference type="Proteomes" id="UP001161247">
    <property type="component" value="Chromosome 3"/>
</dbReference>
<dbReference type="Pfam" id="PF00583">
    <property type="entry name" value="Acetyltransf_1"/>
    <property type="match status" value="1"/>
</dbReference>
<dbReference type="InterPro" id="IPR000182">
    <property type="entry name" value="GNAT_dom"/>
</dbReference>
<dbReference type="AlphaFoldDB" id="A0AAV1CYF2"/>
<dbReference type="PROSITE" id="PS51186">
    <property type="entry name" value="GNAT"/>
    <property type="match status" value="1"/>
</dbReference>
<dbReference type="InterPro" id="IPR016181">
    <property type="entry name" value="Acyl_CoA_acyltransferase"/>
</dbReference>
<evidence type="ECO:0000313" key="3">
    <source>
        <dbReference type="Proteomes" id="UP001161247"/>
    </source>
</evidence>